<dbReference type="InterPro" id="IPR008993">
    <property type="entry name" value="TIMP-like_OB-fold"/>
</dbReference>
<reference evidence="6 7" key="1">
    <citation type="journal article" date="2021" name="Elife">
        <title>Chloroplast acquisition without the gene transfer in kleptoplastic sea slugs, Plakobranchus ocellatus.</title>
        <authorList>
            <person name="Maeda T."/>
            <person name="Takahashi S."/>
            <person name="Yoshida T."/>
            <person name="Shimamura S."/>
            <person name="Takaki Y."/>
            <person name="Nagai Y."/>
            <person name="Toyoda A."/>
            <person name="Suzuki Y."/>
            <person name="Arimoto A."/>
            <person name="Ishii H."/>
            <person name="Satoh N."/>
            <person name="Nishiyama T."/>
            <person name="Hasebe M."/>
            <person name="Maruyama T."/>
            <person name="Minagawa J."/>
            <person name="Obokata J."/>
            <person name="Shigenobu S."/>
        </authorList>
    </citation>
    <scope>NUCLEOTIDE SEQUENCE [LARGE SCALE GENOMIC DNA]</scope>
</reference>
<feature type="compositionally biased region" description="Polar residues" evidence="4">
    <location>
        <begin position="153"/>
        <end position="176"/>
    </location>
</feature>
<keyword evidence="7" id="KW-1185">Reference proteome</keyword>
<proteinExistence type="predicted"/>
<dbReference type="GO" id="GO:0005576">
    <property type="term" value="C:extracellular region"/>
    <property type="evidence" value="ECO:0007669"/>
    <property type="project" value="UniProtKB-SubCell"/>
</dbReference>
<feature type="compositionally biased region" description="Basic residues" evidence="4">
    <location>
        <begin position="94"/>
        <end position="103"/>
    </location>
</feature>
<sequence>MKKRKRNKRGELLYKVKVTQVLFSGKVKLAEGNVVPLLLVHSQCACVKMRKGREYLILGHENRDTRRLMISQLSITARWRDVFSRRIAKWQKRLDKRRRQNRRNRNDLPFFARPKKTTRPTAAGGSSSGGSSSVAVAKQDHPRAAGEDGTETGHGSDNSLDTNGGQRGGNSYNSLNLDDLQNGYRHGGRYYSKELAQLHRYNLAALRELLE</sequence>
<feature type="compositionally biased region" description="Low complexity" evidence="4">
    <location>
        <begin position="122"/>
        <end position="137"/>
    </location>
</feature>
<evidence type="ECO:0000256" key="3">
    <source>
        <dbReference type="ARBA" id="ARBA00023157"/>
    </source>
</evidence>
<accession>A0AAV4A915</accession>
<dbReference type="InterPro" id="IPR001134">
    <property type="entry name" value="Netrin_domain"/>
</dbReference>
<gene>
    <name evidence="6" type="ORF">PoB_002989200</name>
</gene>
<evidence type="ECO:0000256" key="1">
    <source>
        <dbReference type="ARBA" id="ARBA00004613"/>
    </source>
</evidence>
<evidence type="ECO:0000313" key="6">
    <source>
        <dbReference type="EMBL" id="GFO03387.1"/>
    </source>
</evidence>
<evidence type="ECO:0000256" key="4">
    <source>
        <dbReference type="SAM" id="MobiDB-lite"/>
    </source>
</evidence>
<dbReference type="AlphaFoldDB" id="A0AAV4A915"/>
<feature type="region of interest" description="Disordered" evidence="4">
    <location>
        <begin position="94"/>
        <end position="176"/>
    </location>
</feature>
<dbReference type="Pfam" id="PF01759">
    <property type="entry name" value="NTR"/>
    <property type="match status" value="1"/>
</dbReference>
<comment type="caution">
    <text evidence="6">The sequence shown here is derived from an EMBL/GenBank/DDBJ whole genome shotgun (WGS) entry which is preliminary data.</text>
</comment>
<dbReference type="SUPFAM" id="SSF50242">
    <property type="entry name" value="TIMP-like"/>
    <property type="match status" value="1"/>
</dbReference>
<dbReference type="InterPro" id="IPR018933">
    <property type="entry name" value="Netrin_module_non-TIMP"/>
</dbReference>
<comment type="subcellular location">
    <subcellularLocation>
        <location evidence="1">Secreted</location>
    </subcellularLocation>
</comment>
<keyword evidence="2" id="KW-0964">Secreted</keyword>
<dbReference type="Gene3D" id="2.40.50.120">
    <property type="match status" value="1"/>
</dbReference>
<dbReference type="PROSITE" id="PS50189">
    <property type="entry name" value="NTR"/>
    <property type="match status" value="1"/>
</dbReference>
<evidence type="ECO:0000259" key="5">
    <source>
        <dbReference type="PROSITE" id="PS50189"/>
    </source>
</evidence>
<protein>
    <submittedName>
        <fullName evidence="6">Secreted frizzled-related protein 3-like protein</fullName>
    </submittedName>
</protein>
<evidence type="ECO:0000256" key="2">
    <source>
        <dbReference type="ARBA" id="ARBA00022525"/>
    </source>
</evidence>
<keyword evidence="3" id="KW-1015">Disulfide bond</keyword>
<name>A0AAV4A915_9GAST</name>
<dbReference type="Proteomes" id="UP000735302">
    <property type="component" value="Unassembled WGS sequence"/>
</dbReference>
<evidence type="ECO:0000313" key="7">
    <source>
        <dbReference type="Proteomes" id="UP000735302"/>
    </source>
</evidence>
<dbReference type="EMBL" id="BLXT01003724">
    <property type="protein sequence ID" value="GFO03387.1"/>
    <property type="molecule type" value="Genomic_DNA"/>
</dbReference>
<organism evidence="6 7">
    <name type="scientific">Plakobranchus ocellatus</name>
    <dbReference type="NCBI Taxonomy" id="259542"/>
    <lineage>
        <taxon>Eukaryota</taxon>
        <taxon>Metazoa</taxon>
        <taxon>Spiralia</taxon>
        <taxon>Lophotrochozoa</taxon>
        <taxon>Mollusca</taxon>
        <taxon>Gastropoda</taxon>
        <taxon>Heterobranchia</taxon>
        <taxon>Euthyneura</taxon>
        <taxon>Panpulmonata</taxon>
        <taxon>Sacoglossa</taxon>
        <taxon>Placobranchoidea</taxon>
        <taxon>Plakobranchidae</taxon>
        <taxon>Plakobranchus</taxon>
    </lineage>
</organism>
<feature type="domain" description="NTR" evidence="5">
    <location>
        <begin position="1"/>
        <end position="103"/>
    </location>
</feature>